<sequence>MLDIQKEFFTNQIESFKSESVNHENVNEILEQTSSLKSENLYLKKKITELSKEATDVKQELSKRTAQFEKDLAKLEAQGISFQLKLQEKNEKSFSEKSLTSVLKGKEKIFEEICDDTTIKFDFDELDTKNIELEHAVASLQKENEHLKIIPNHLFEKEKFVLQKKIVELEKMVAQQTKDFGDAKNDFSIETEKYEKYFAHLENQNASLHAKLASSDHLSLQKEYNDLRTSYNALKAKFDVLNRSKGKSHVSNESKPQVSFSEKVYTGESSKPFSKKVSQFTTYSLQKGRKFSKRPNFSETFTYPKLVPPDCEALEPQICSQLEHDHSWDQHALDPLAIVKARYNNLGKENAFIQHDWRPKSLFTISGEVDTNAIYKISNLGICLPLKP</sequence>
<dbReference type="AlphaFoldDB" id="A0A2U1LAZ9"/>
<dbReference type="Proteomes" id="UP000245207">
    <property type="component" value="Unassembled WGS sequence"/>
</dbReference>
<dbReference type="Pfam" id="PF01459">
    <property type="entry name" value="Porin_3"/>
    <property type="match status" value="1"/>
</dbReference>
<feature type="coiled-coil region" evidence="2">
    <location>
        <begin position="123"/>
        <end position="150"/>
    </location>
</feature>
<evidence type="ECO:0000313" key="3">
    <source>
        <dbReference type="EMBL" id="PWA46166.1"/>
    </source>
</evidence>
<proteinExistence type="inferred from homology"/>
<accession>A0A2U1LAZ9</accession>
<comment type="caution">
    <text evidence="3">The sequence shown here is derived from an EMBL/GenBank/DDBJ whole genome shotgun (WGS) entry which is preliminary data.</text>
</comment>
<dbReference type="STRING" id="35608.A0A2U1LAZ9"/>
<evidence type="ECO:0000256" key="1">
    <source>
        <dbReference type="ARBA" id="ARBA00009624"/>
    </source>
</evidence>
<dbReference type="InterPro" id="IPR023614">
    <property type="entry name" value="Porin_dom_sf"/>
</dbReference>
<dbReference type="InterPro" id="IPR027246">
    <property type="entry name" value="Porin_Euk/Tom40"/>
</dbReference>
<protein>
    <submittedName>
        <fullName evidence="3">Outer membrane protein porin</fullName>
    </submittedName>
</protein>
<dbReference type="Gene3D" id="2.40.160.10">
    <property type="entry name" value="Porin"/>
    <property type="match status" value="1"/>
</dbReference>
<dbReference type="InterPro" id="IPR001925">
    <property type="entry name" value="Porin_Euk"/>
</dbReference>
<organism evidence="3 4">
    <name type="scientific">Artemisia annua</name>
    <name type="common">Sweet wormwood</name>
    <dbReference type="NCBI Taxonomy" id="35608"/>
    <lineage>
        <taxon>Eukaryota</taxon>
        <taxon>Viridiplantae</taxon>
        <taxon>Streptophyta</taxon>
        <taxon>Embryophyta</taxon>
        <taxon>Tracheophyta</taxon>
        <taxon>Spermatophyta</taxon>
        <taxon>Magnoliopsida</taxon>
        <taxon>eudicotyledons</taxon>
        <taxon>Gunneridae</taxon>
        <taxon>Pentapetalae</taxon>
        <taxon>asterids</taxon>
        <taxon>campanulids</taxon>
        <taxon>Asterales</taxon>
        <taxon>Asteraceae</taxon>
        <taxon>Asteroideae</taxon>
        <taxon>Anthemideae</taxon>
        <taxon>Artemisiinae</taxon>
        <taxon>Artemisia</taxon>
    </lineage>
</organism>
<name>A0A2U1LAZ9_ARTAN</name>
<reference evidence="3 4" key="1">
    <citation type="journal article" date="2018" name="Mol. Plant">
        <title>The genome of Artemisia annua provides insight into the evolution of Asteraceae family and artemisinin biosynthesis.</title>
        <authorList>
            <person name="Shen Q."/>
            <person name="Zhang L."/>
            <person name="Liao Z."/>
            <person name="Wang S."/>
            <person name="Yan T."/>
            <person name="Shi P."/>
            <person name="Liu M."/>
            <person name="Fu X."/>
            <person name="Pan Q."/>
            <person name="Wang Y."/>
            <person name="Lv Z."/>
            <person name="Lu X."/>
            <person name="Zhang F."/>
            <person name="Jiang W."/>
            <person name="Ma Y."/>
            <person name="Chen M."/>
            <person name="Hao X."/>
            <person name="Li L."/>
            <person name="Tang Y."/>
            <person name="Lv G."/>
            <person name="Zhou Y."/>
            <person name="Sun X."/>
            <person name="Brodelius P.E."/>
            <person name="Rose J.K.C."/>
            <person name="Tang K."/>
        </authorList>
    </citation>
    <scope>NUCLEOTIDE SEQUENCE [LARGE SCALE GENOMIC DNA]</scope>
    <source>
        <strain evidence="4">cv. Huhao1</strain>
        <tissue evidence="3">Leaf</tissue>
    </source>
</reference>
<evidence type="ECO:0000256" key="2">
    <source>
        <dbReference type="SAM" id="Coils"/>
    </source>
</evidence>
<dbReference type="PANTHER" id="PTHR11743">
    <property type="entry name" value="VOLTAGE-DEPENDENT ANION-SELECTIVE CHANNEL"/>
    <property type="match status" value="1"/>
</dbReference>
<keyword evidence="4" id="KW-1185">Reference proteome</keyword>
<evidence type="ECO:0000313" key="4">
    <source>
        <dbReference type="Proteomes" id="UP000245207"/>
    </source>
</evidence>
<dbReference type="GO" id="GO:0008308">
    <property type="term" value="F:voltage-gated monoatomic anion channel activity"/>
    <property type="evidence" value="ECO:0007669"/>
    <property type="project" value="InterPro"/>
</dbReference>
<gene>
    <name evidence="3" type="ORF">CTI12_AA357250</name>
</gene>
<keyword evidence="2" id="KW-0175">Coiled coil</keyword>
<dbReference type="PANTHER" id="PTHR11743:SF60">
    <property type="entry name" value="MITOCHONDRIAL OUTER MEMBRANE PROTEIN PORIN 1"/>
    <property type="match status" value="1"/>
</dbReference>
<dbReference type="GO" id="GO:0005741">
    <property type="term" value="C:mitochondrial outer membrane"/>
    <property type="evidence" value="ECO:0007669"/>
    <property type="project" value="InterPro"/>
</dbReference>
<dbReference type="OrthoDB" id="7827681at2759"/>
<comment type="similarity">
    <text evidence="1">Belongs to the eukaryotic mitochondrial porin (TC 1.B.8.1) family.</text>
</comment>
<dbReference type="EMBL" id="PKPP01010423">
    <property type="protein sequence ID" value="PWA46166.1"/>
    <property type="molecule type" value="Genomic_DNA"/>
</dbReference>